<dbReference type="PROSITE" id="PS50883">
    <property type="entry name" value="EAL"/>
    <property type="match status" value="1"/>
</dbReference>
<dbReference type="CDD" id="cd01948">
    <property type="entry name" value="EAL"/>
    <property type="match status" value="1"/>
</dbReference>
<dbReference type="PANTHER" id="PTHR33121:SF15">
    <property type="entry name" value="BLUE LIGHT- AND TEMPERATURE-REGULATED ANTIREPRESSOR BLUF"/>
    <property type="match status" value="1"/>
</dbReference>
<dbReference type="SMART" id="SM00052">
    <property type="entry name" value="EAL"/>
    <property type="match status" value="1"/>
</dbReference>
<dbReference type="Gene3D" id="3.20.20.450">
    <property type="entry name" value="EAL domain"/>
    <property type="match status" value="1"/>
</dbReference>
<keyword evidence="3" id="KW-1185">Reference proteome</keyword>
<evidence type="ECO:0000259" key="1">
    <source>
        <dbReference type="PROSITE" id="PS50883"/>
    </source>
</evidence>
<dbReference type="InterPro" id="IPR035919">
    <property type="entry name" value="EAL_sf"/>
</dbReference>
<dbReference type="EMBL" id="BMXV01000003">
    <property type="protein sequence ID" value="GGY69653.1"/>
    <property type="molecule type" value="Genomic_DNA"/>
</dbReference>
<dbReference type="InterPro" id="IPR001633">
    <property type="entry name" value="EAL_dom"/>
</dbReference>
<dbReference type="Proteomes" id="UP000601597">
    <property type="component" value="Unassembled WGS sequence"/>
</dbReference>
<organism evidence="2 3">
    <name type="scientific">Marinobacter zhanjiangensis</name>
    <dbReference type="NCBI Taxonomy" id="578215"/>
    <lineage>
        <taxon>Bacteria</taxon>
        <taxon>Pseudomonadati</taxon>
        <taxon>Pseudomonadota</taxon>
        <taxon>Gammaproteobacteria</taxon>
        <taxon>Pseudomonadales</taxon>
        <taxon>Marinobacteraceae</taxon>
        <taxon>Marinobacter</taxon>
    </lineage>
</organism>
<dbReference type="RefSeq" id="WP_189575166.1">
    <property type="nucleotide sequence ID" value="NZ_BMXV01000003.1"/>
</dbReference>
<name>A0ABQ3AYW5_9GAMM</name>
<dbReference type="InterPro" id="IPR050706">
    <property type="entry name" value="Cyclic-di-GMP_PDE-like"/>
</dbReference>
<evidence type="ECO:0000313" key="3">
    <source>
        <dbReference type="Proteomes" id="UP000601597"/>
    </source>
</evidence>
<dbReference type="Pfam" id="PF00563">
    <property type="entry name" value="EAL"/>
    <property type="match status" value="1"/>
</dbReference>
<reference evidence="3" key="1">
    <citation type="journal article" date="2019" name="Int. J. Syst. Evol. Microbiol.">
        <title>The Global Catalogue of Microorganisms (GCM) 10K type strain sequencing project: providing services to taxonomists for standard genome sequencing and annotation.</title>
        <authorList>
            <consortium name="The Broad Institute Genomics Platform"/>
            <consortium name="The Broad Institute Genome Sequencing Center for Infectious Disease"/>
            <person name="Wu L."/>
            <person name="Ma J."/>
        </authorList>
    </citation>
    <scope>NUCLEOTIDE SEQUENCE [LARGE SCALE GENOMIC DNA]</scope>
    <source>
        <strain evidence="3">KCTC 22280</strain>
    </source>
</reference>
<feature type="domain" description="EAL" evidence="1">
    <location>
        <begin position="9"/>
        <end position="256"/>
    </location>
</feature>
<dbReference type="SUPFAM" id="SSF141868">
    <property type="entry name" value="EAL domain-like"/>
    <property type="match status" value="1"/>
</dbReference>
<accession>A0ABQ3AYW5</accession>
<sequence>MERPDILFDESYCDQCACGEGLDFQFSFAFQPIVDSTDESVFAYEALVRGLQGEGAWSVLSQVTERNRYSFDQICRVKAVKLASKLGMDTMLSINFMPNAVYKAEYCIRTTLAAAKNYNFDTRKLIFELTEGEDLSSTDHLVSIIKAYQGMGFSTAIDDFGAGFSRYNLMTASPPDLLKLDMGLIRDIDREPNKQAVVNGIITMMSELGGRIVAEGVETVEEYAWLKGRGIRLFQGYLFARPGFETLPRPYFPDVG</sequence>
<proteinExistence type="predicted"/>
<protein>
    <submittedName>
        <fullName evidence="2">Diguanylate phosphodiesterase</fullName>
    </submittedName>
</protein>
<dbReference type="PANTHER" id="PTHR33121">
    <property type="entry name" value="CYCLIC DI-GMP PHOSPHODIESTERASE PDEF"/>
    <property type="match status" value="1"/>
</dbReference>
<evidence type="ECO:0000313" key="2">
    <source>
        <dbReference type="EMBL" id="GGY69653.1"/>
    </source>
</evidence>
<gene>
    <name evidence="2" type="ORF">GCM10007071_15690</name>
</gene>
<comment type="caution">
    <text evidence="2">The sequence shown here is derived from an EMBL/GenBank/DDBJ whole genome shotgun (WGS) entry which is preliminary data.</text>
</comment>